<keyword evidence="4" id="KW-1185">Reference proteome</keyword>
<protein>
    <submittedName>
        <fullName evidence="2 3">Uncharacterized protein</fullName>
    </submittedName>
</protein>
<dbReference type="EMBL" id="KE524854">
    <property type="protein sequence ID" value="KFB37817.1"/>
    <property type="molecule type" value="Genomic_DNA"/>
</dbReference>
<gene>
    <name evidence="2" type="ORF">ZHAS_00004985</name>
</gene>
<feature type="compositionally biased region" description="Polar residues" evidence="1">
    <location>
        <begin position="164"/>
        <end position="178"/>
    </location>
</feature>
<dbReference type="VEuPathDB" id="VectorBase:ASIS022608"/>
<evidence type="ECO:0000256" key="1">
    <source>
        <dbReference type="SAM" id="MobiDB-lite"/>
    </source>
</evidence>
<feature type="compositionally biased region" description="Low complexity" evidence="1">
    <location>
        <begin position="271"/>
        <end position="281"/>
    </location>
</feature>
<feature type="compositionally biased region" description="Acidic residues" evidence="1">
    <location>
        <begin position="411"/>
        <end position="430"/>
    </location>
</feature>
<dbReference type="OrthoDB" id="428854at2759"/>
<evidence type="ECO:0000313" key="3">
    <source>
        <dbReference type="EnsemblMetazoa" id="ASIC004985-PA"/>
    </source>
</evidence>
<evidence type="ECO:0000313" key="2">
    <source>
        <dbReference type="EMBL" id="KFB37817.1"/>
    </source>
</evidence>
<feature type="compositionally biased region" description="Basic residues" evidence="1">
    <location>
        <begin position="282"/>
        <end position="294"/>
    </location>
</feature>
<accession>A0A084VIM3</accession>
<dbReference type="EMBL" id="ATLV01013369">
    <property type="status" value="NOT_ANNOTATED_CDS"/>
    <property type="molecule type" value="Genomic_DNA"/>
</dbReference>
<feature type="region of interest" description="Disordered" evidence="1">
    <location>
        <begin position="241"/>
        <end position="366"/>
    </location>
</feature>
<sequence>METPRSVSRVLRTHVGTPKLSSRKKSLFGKDDSNESDLGPITPLRFGSNRNTAKPNTALNNITSFRNLFGNESPDSERSLSPDFAQRFTNNGRYELLTEGHDKENQHAVDEETRFSFHSIPATPSGRLSAEESALLDESNSNSLSVQMSSDLNLIEKRTLRTPGVTTRNSMKKGSQVPSVEPSFRRTNQQEKSTNDATPNTSIPVHRCYTATRSAVKARTALHFNDMQTIPTKSFYASSISESRQKIDQPTPAVPATEVKPTTEEISPSAVVTKTTVPTGKTPRKMGSMRKRSKSFSSTAPRLGQRGVVHKIRKPSKKSSPKESKKESKKRDKRNSKQPQKNRAIAGGTKSCPTTPKGTGETQLDKNDFVQQLQRVKEMLEQGQTRLQRARPLSMTRSMTDLSKATQSCGEEADSSSSEDEDSAMEEEENQGQNRKFFRSRSGSRNHRKVYNHFNSISLLVRKGGKRKLIDFPQTPKRRRTDFENTEQFDFETEQQEVDDLISRLDQRGSYAHDTEEDYTYHQQQQPHEANIENEEAISYGDDEPIPIQSNVIYVTMDDYIVDETQMNGMTVYEESMHSSQTIIVRHDDPNQMVAQNDDNLRSAMNVDYCADYGCKSSIFYKHD</sequence>
<feature type="compositionally biased region" description="Polar residues" evidence="1">
    <location>
        <begin position="351"/>
        <end position="362"/>
    </location>
</feature>
<dbReference type="STRING" id="74873.A0A084VIM3"/>
<dbReference type="OMA" id="HDTEEDY"/>
<dbReference type="EnsemblMetazoa" id="ASIC004985-RA">
    <property type="protein sequence ID" value="ASIC004985-PA"/>
    <property type="gene ID" value="ASIC004985"/>
</dbReference>
<proteinExistence type="predicted"/>
<reference evidence="3" key="2">
    <citation type="submission" date="2020-05" db="UniProtKB">
        <authorList>
            <consortium name="EnsemblMetazoa"/>
        </authorList>
    </citation>
    <scope>IDENTIFICATION</scope>
</reference>
<feature type="region of interest" description="Disordered" evidence="1">
    <location>
        <begin position="164"/>
        <end position="203"/>
    </location>
</feature>
<dbReference type="AlphaFoldDB" id="A0A084VIM3"/>
<evidence type="ECO:0000313" key="4">
    <source>
        <dbReference type="Proteomes" id="UP000030765"/>
    </source>
</evidence>
<feature type="region of interest" description="Disordered" evidence="1">
    <location>
        <begin position="1"/>
        <end position="55"/>
    </location>
</feature>
<organism evidence="2">
    <name type="scientific">Anopheles sinensis</name>
    <name type="common">Mosquito</name>
    <dbReference type="NCBI Taxonomy" id="74873"/>
    <lineage>
        <taxon>Eukaryota</taxon>
        <taxon>Metazoa</taxon>
        <taxon>Ecdysozoa</taxon>
        <taxon>Arthropoda</taxon>
        <taxon>Hexapoda</taxon>
        <taxon>Insecta</taxon>
        <taxon>Pterygota</taxon>
        <taxon>Neoptera</taxon>
        <taxon>Endopterygota</taxon>
        <taxon>Diptera</taxon>
        <taxon>Nematocera</taxon>
        <taxon>Culicoidea</taxon>
        <taxon>Culicidae</taxon>
        <taxon>Anophelinae</taxon>
        <taxon>Anopheles</taxon>
    </lineage>
</organism>
<feature type="compositionally biased region" description="Basic residues" evidence="1">
    <location>
        <begin position="308"/>
        <end position="319"/>
    </location>
</feature>
<feature type="compositionally biased region" description="Basic and acidic residues" evidence="1">
    <location>
        <begin position="320"/>
        <end position="330"/>
    </location>
</feature>
<reference evidence="2 4" key="1">
    <citation type="journal article" date="2014" name="BMC Genomics">
        <title>Genome sequence of Anopheles sinensis provides insight into genetics basis of mosquito competence for malaria parasites.</title>
        <authorList>
            <person name="Zhou D."/>
            <person name="Zhang D."/>
            <person name="Ding G."/>
            <person name="Shi L."/>
            <person name="Hou Q."/>
            <person name="Ye Y."/>
            <person name="Xu Y."/>
            <person name="Zhou H."/>
            <person name="Xiong C."/>
            <person name="Li S."/>
            <person name="Yu J."/>
            <person name="Hong S."/>
            <person name="Yu X."/>
            <person name="Zou P."/>
            <person name="Chen C."/>
            <person name="Chang X."/>
            <person name="Wang W."/>
            <person name="Lv Y."/>
            <person name="Sun Y."/>
            <person name="Ma L."/>
            <person name="Shen B."/>
            <person name="Zhu C."/>
        </authorList>
    </citation>
    <scope>NUCLEOTIDE SEQUENCE [LARGE SCALE GENOMIC DNA]</scope>
</reference>
<dbReference type="Proteomes" id="UP000030765">
    <property type="component" value="Unassembled WGS sequence"/>
</dbReference>
<dbReference type="VEuPathDB" id="VectorBase:ASIC004985"/>
<feature type="compositionally biased region" description="Polar residues" evidence="1">
    <location>
        <begin position="395"/>
        <end position="409"/>
    </location>
</feature>
<feature type="region of interest" description="Disordered" evidence="1">
    <location>
        <begin position="382"/>
        <end position="444"/>
    </location>
</feature>
<feature type="compositionally biased region" description="Polar residues" evidence="1">
    <location>
        <begin position="185"/>
        <end position="203"/>
    </location>
</feature>
<name>A0A084VIM3_ANOSI</name>